<dbReference type="SUPFAM" id="SSF50814">
    <property type="entry name" value="Lipocalins"/>
    <property type="match status" value="1"/>
</dbReference>
<dbReference type="GO" id="GO:0008289">
    <property type="term" value="F:lipid binding"/>
    <property type="evidence" value="ECO:0007669"/>
    <property type="project" value="UniProtKB-KW"/>
</dbReference>
<evidence type="ECO:0008006" key="4">
    <source>
        <dbReference type="Google" id="ProtNLM"/>
    </source>
</evidence>
<dbReference type="EnsemblMetazoa" id="G351.2">
    <property type="protein sequence ID" value="G351.2:cds"/>
    <property type="gene ID" value="G351"/>
</dbReference>
<evidence type="ECO:0000256" key="1">
    <source>
        <dbReference type="SAM" id="SignalP"/>
    </source>
</evidence>
<feature type="chain" id="PRO_5042431898" description="Lipocalin/cytosolic fatty-acid binding domain-containing protein" evidence="1">
    <location>
        <begin position="22"/>
        <end position="191"/>
    </location>
</feature>
<dbReference type="EnsemblMetazoa" id="G351.1">
    <property type="protein sequence ID" value="G351.1:cds"/>
    <property type="gene ID" value="G351"/>
</dbReference>
<accession>A0A8W8MMV2</accession>
<name>A0A8W8MMV2_MAGGI</name>
<sequence length="191" mass="21956">MGVPTLMFVFLVFCYIDKSLERNTGKHTGLDHNKLSGRWYLFMDNRSSTVRDNTFGDFEVESDGKLLNTLYRYFPDLQECRTSSLMFQPIRSDSSPEMAVEFEVIRRSTNDVLGTQKMLYIDDDSANGFVIMHQESNLMDTYLVVTRSKNPSDQKPAINAALIDLNLNPEIFYEKSANYGCETMTEQGFVF</sequence>
<dbReference type="InterPro" id="IPR012674">
    <property type="entry name" value="Calycin"/>
</dbReference>
<dbReference type="AlphaFoldDB" id="A0A8W8MMV2"/>
<evidence type="ECO:0000313" key="2">
    <source>
        <dbReference type="EnsemblMetazoa" id="G351.2:cds"/>
    </source>
</evidence>
<dbReference type="Proteomes" id="UP000005408">
    <property type="component" value="Unassembled WGS sequence"/>
</dbReference>
<organism evidence="2 3">
    <name type="scientific">Magallana gigas</name>
    <name type="common">Pacific oyster</name>
    <name type="synonym">Crassostrea gigas</name>
    <dbReference type="NCBI Taxonomy" id="29159"/>
    <lineage>
        <taxon>Eukaryota</taxon>
        <taxon>Metazoa</taxon>
        <taxon>Spiralia</taxon>
        <taxon>Lophotrochozoa</taxon>
        <taxon>Mollusca</taxon>
        <taxon>Bivalvia</taxon>
        <taxon>Autobranchia</taxon>
        <taxon>Pteriomorphia</taxon>
        <taxon>Ostreida</taxon>
        <taxon>Ostreoidea</taxon>
        <taxon>Ostreidae</taxon>
        <taxon>Magallana</taxon>
    </lineage>
</organism>
<keyword evidence="3" id="KW-1185">Reference proteome</keyword>
<proteinExistence type="predicted"/>
<protein>
    <recommendedName>
        <fullName evidence="4">Lipocalin/cytosolic fatty-acid binding domain-containing protein</fullName>
    </recommendedName>
</protein>
<keyword evidence="1" id="KW-0732">Signal</keyword>
<reference evidence="2" key="1">
    <citation type="submission" date="2022-08" db="UniProtKB">
        <authorList>
            <consortium name="EnsemblMetazoa"/>
        </authorList>
    </citation>
    <scope>IDENTIFICATION</scope>
    <source>
        <strain evidence="2">05x7-T-G4-1.051#20</strain>
    </source>
</reference>
<dbReference type="OrthoDB" id="6143375at2759"/>
<evidence type="ECO:0000313" key="3">
    <source>
        <dbReference type="Proteomes" id="UP000005408"/>
    </source>
</evidence>
<feature type="signal peptide" evidence="1">
    <location>
        <begin position="1"/>
        <end position="21"/>
    </location>
</feature>
<dbReference type="OMA" id="QETHMET"/>
<dbReference type="Gene3D" id="2.40.128.20">
    <property type="match status" value="1"/>
</dbReference>